<organism evidence="1 2">
    <name type="scientific">Pseudanabaena cinerea FACHB-1277</name>
    <dbReference type="NCBI Taxonomy" id="2949581"/>
    <lineage>
        <taxon>Bacteria</taxon>
        <taxon>Bacillati</taxon>
        <taxon>Cyanobacteriota</taxon>
        <taxon>Cyanophyceae</taxon>
        <taxon>Pseudanabaenales</taxon>
        <taxon>Pseudanabaenaceae</taxon>
        <taxon>Pseudanabaena</taxon>
        <taxon>Pseudanabaena cinerea</taxon>
    </lineage>
</organism>
<keyword evidence="2" id="KW-1185">Reference proteome</keyword>
<reference evidence="1" key="2">
    <citation type="submission" date="2020-08" db="EMBL/GenBank/DDBJ databases">
        <authorList>
            <person name="Chen M."/>
            <person name="Teng W."/>
            <person name="Zhao L."/>
            <person name="Hu C."/>
            <person name="Zhou Y."/>
            <person name="Han B."/>
            <person name="Song L."/>
            <person name="Shu W."/>
        </authorList>
    </citation>
    <scope>NUCLEOTIDE SEQUENCE</scope>
    <source>
        <strain evidence="1">FACHB-1277</strain>
    </source>
</reference>
<protein>
    <submittedName>
        <fullName evidence="1">Uncharacterized protein</fullName>
    </submittedName>
</protein>
<reference evidence="1" key="1">
    <citation type="journal article" date="2015" name="ISME J.">
        <title>Draft Genome Sequence of Streptomyces incarnatus NRRL8089, which Produces the Nucleoside Antibiotic Sinefungin.</title>
        <authorList>
            <person name="Oshima K."/>
            <person name="Hattori M."/>
            <person name="Shimizu H."/>
            <person name="Fukuda K."/>
            <person name="Nemoto M."/>
            <person name="Inagaki K."/>
            <person name="Tamura T."/>
        </authorList>
    </citation>
    <scope>NUCLEOTIDE SEQUENCE</scope>
    <source>
        <strain evidence="1">FACHB-1277</strain>
    </source>
</reference>
<accession>A0A926Z7Q1</accession>
<proteinExistence type="predicted"/>
<dbReference type="Proteomes" id="UP000631421">
    <property type="component" value="Unassembled WGS sequence"/>
</dbReference>
<dbReference type="EMBL" id="JACJPY010000072">
    <property type="protein sequence ID" value="MBD2151923.1"/>
    <property type="molecule type" value="Genomic_DNA"/>
</dbReference>
<gene>
    <name evidence="1" type="ORF">H6F44_17595</name>
</gene>
<comment type="caution">
    <text evidence="1">The sequence shown here is derived from an EMBL/GenBank/DDBJ whole genome shotgun (WGS) entry which is preliminary data.</text>
</comment>
<evidence type="ECO:0000313" key="2">
    <source>
        <dbReference type="Proteomes" id="UP000631421"/>
    </source>
</evidence>
<name>A0A926Z7Q1_9CYAN</name>
<sequence>MNPEEPFLGGNLSVPFDGIAYSRIGKNIMSSESRQYVEVAASLEQRKAVAVLAKEFTKKVADKTYKPIFEEWSRNYLMQENNRVGYKAKYCNIDEEMDKEKKEAIEYLKNWMSQNLIFAKSEQDLKTQNQIVKKFVNSFINTIVKIYHRERMLLSYRHFYPQEGEMLINKLLSKHKYGNNVDITKIEEFKPVFSQLLKEVGRQSLVEAMYEKSFFDN</sequence>
<evidence type="ECO:0000313" key="1">
    <source>
        <dbReference type="EMBL" id="MBD2151923.1"/>
    </source>
</evidence>
<dbReference type="AlphaFoldDB" id="A0A926Z7Q1"/>
<dbReference type="RefSeq" id="WP_190352339.1">
    <property type="nucleotide sequence ID" value="NZ_JACJPY010000072.1"/>
</dbReference>